<dbReference type="InterPro" id="IPR011990">
    <property type="entry name" value="TPR-like_helical_dom_sf"/>
</dbReference>
<comment type="caution">
    <text evidence="8">The sequence shown here is derived from an EMBL/GenBank/DDBJ whole genome shotgun (WGS) entry which is preliminary data.</text>
</comment>
<dbReference type="InterPro" id="IPR036388">
    <property type="entry name" value="WH-like_DNA-bd_sf"/>
</dbReference>
<feature type="repeat" description="WD" evidence="5">
    <location>
        <begin position="792"/>
        <end position="833"/>
    </location>
</feature>
<dbReference type="Gene3D" id="1.10.10.10">
    <property type="entry name" value="Winged helix-like DNA-binding domain superfamily/Winged helix DNA-binding domain"/>
    <property type="match status" value="1"/>
</dbReference>
<dbReference type="PANTHER" id="PTHR19879:SF9">
    <property type="entry name" value="TRANSCRIPTION INITIATION FACTOR TFIID SUBUNIT 5"/>
    <property type="match status" value="1"/>
</dbReference>
<protein>
    <submittedName>
        <fullName evidence="8">WD40 repeat</fullName>
    </submittedName>
</protein>
<name>A0ABT1IBM1_9PSEU</name>
<feature type="repeat" description="WD" evidence="5">
    <location>
        <begin position="843"/>
        <end position="869"/>
    </location>
</feature>
<feature type="repeat" description="WD" evidence="5">
    <location>
        <begin position="970"/>
        <end position="996"/>
    </location>
</feature>
<feature type="repeat" description="WD" evidence="5">
    <location>
        <begin position="1090"/>
        <end position="1131"/>
    </location>
</feature>
<dbReference type="Gene3D" id="2.130.10.10">
    <property type="entry name" value="YVTN repeat-like/Quinoprotein amine dehydrogenase"/>
    <property type="match status" value="5"/>
</dbReference>
<feature type="repeat" description="WD" evidence="5">
    <location>
        <begin position="1180"/>
        <end position="1221"/>
    </location>
</feature>
<dbReference type="Pfam" id="PF03704">
    <property type="entry name" value="BTAD"/>
    <property type="match status" value="1"/>
</dbReference>
<feature type="repeat" description="WD" evidence="5">
    <location>
        <begin position="1265"/>
        <end position="1306"/>
    </location>
</feature>
<dbReference type="CDD" id="cd00200">
    <property type="entry name" value="WD40"/>
    <property type="match status" value="2"/>
</dbReference>
<evidence type="ECO:0000256" key="4">
    <source>
        <dbReference type="ARBA" id="ARBA00023125"/>
    </source>
</evidence>
<feature type="domain" description="Bacterial transcriptional activator" evidence="7">
    <location>
        <begin position="112"/>
        <end position="227"/>
    </location>
</feature>
<dbReference type="InterPro" id="IPR019775">
    <property type="entry name" value="WD40_repeat_CS"/>
</dbReference>
<dbReference type="PROSITE" id="PS00678">
    <property type="entry name" value="WD_REPEATS_1"/>
    <property type="match status" value="9"/>
</dbReference>
<gene>
    <name evidence="8" type="ORF">LV75_002541</name>
</gene>
<dbReference type="InterPro" id="IPR001867">
    <property type="entry name" value="OmpR/PhoB-type_DNA-bd"/>
</dbReference>
<dbReference type="InterPro" id="IPR020472">
    <property type="entry name" value="WD40_PAC1"/>
</dbReference>
<dbReference type="SMART" id="SM00320">
    <property type="entry name" value="WD40"/>
    <property type="match status" value="14"/>
</dbReference>
<evidence type="ECO:0000313" key="8">
    <source>
        <dbReference type="EMBL" id="MCP2270040.1"/>
    </source>
</evidence>
<feature type="repeat" description="WD" evidence="5">
    <location>
        <begin position="1135"/>
        <end position="1169"/>
    </location>
</feature>
<dbReference type="RefSeq" id="WP_253887033.1">
    <property type="nucleotide sequence ID" value="NZ_BAAAVB010000013.1"/>
</dbReference>
<keyword evidence="9" id="KW-1185">Reference proteome</keyword>
<evidence type="ECO:0000256" key="3">
    <source>
        <dbReference type="ARBA" id="ARBA00022737"/>
    </source>
</evidence>
<organism evidence="8 9">
    <name type="scientific">Actinokineospora diospyrosa</name>
    <dbReference type="NCBI Taxonomy" id="103728"/>
    <lineage>
        <taxon>Bacteria</taxon>
        <taxon>Bacillati</taxon>
        <taxon>Actinomycetota</taxon>
        <taxon>Actinomycetes</taxon>
        <taxon>Pseudonocardiales</taxon>
        <taxon>Pseudonocardiaceae</taxon>
        <taxon>Actinokineospora</taxon>
    </lineage>
</organism>
<dbReference type="Pfam" id="PF20703">
    <property type="entry name" value="nSTAND1"/>
    <property type="match status" value="1"/>
</dbReference>
<evidence type="ECO:0000256" key="1">
    <source>
        <dbReference type="ARBA" id="ARBA00005820"/>
    </source>
</evidence>
<dbReference type="InterPro" id="IPR005158">
    <property type="entry name" value="BTAD"/>
</dbReference>
<keyword evidence="3" id="KW-0677">Repeat</keyword>
<keyword evidence="4" id="KW-0238">DNA-binding</keyword>
<evidence type="ECO:0000259" key="7">
    <source>
        <dbReference type="SMART" id="SM01043"/>
    </source>
</evidence>
<dbReference type="InterPro" id="IPR001680">
    <property type="entry name" value="WD40_rpt"/>
</dbReference>
<evidence type="ECO:0000256" key="5">
    <source>
        <dbReference type="PROSITE-ProRule" id="PRU00221"/>
    </source>
</evidence>
<evidence type="ECO:0000259" key="6">
    <source>
        <dbReference type="SMART" id="SM00862"/>
    </source>
</evidence>
<dbReference type="SUPFAM" id="SSF46894">
    <property type="entry name" value="C-terminal effector domain of the bipartite response regulators"/>
    <property type="match status" value="1"/>
</dbReference>
<feature type="domain" description="OmpR/PhoB-type" evidence="6">
    <location>
        <begin position="29"/>
        <end position="105"/>
    </location>
</feature>
<dbReference type="PROSITE" id="PS50082">
    <property type="entry name" value="WD_REPEATS_2"/>
    <property type="match status" value="10"/>
</dbReference>
<dbReference type="Pfam" id="PF00400">
    <property type="entry name" value="WD40"/>
    <property type="match status" value="12"/>
</dbReference>
<dbReference type="SMART" id="SM00862">
    <property type="entry name" value="Trans_reg_C"/>
    <property type="match status" value="1"/>
</dbReference>
<dbReference type="SUPFAM" id="SSF48452">
    <property type="entry name" value="TPR-like"/>
    <property type="match status" value="1"/>
</dbReference>
<dbReference type="InterPro" id="IPR015943">
    <property type="entry name" value="WD40/YVTN_repeat-like_dom_sf"/>
</dbReference>
<dbReference type="PROSITE" id="PS50294">
    <property type="entry name" value="WD_REPEATS_REGION"/>
    <property type="match status" value="10"/>
</dbReference>
<dbReference type="Gene3D" id="1.25.40.10">
    <property type="entry name" value="Tetratricopeptide repeat domain"/>
    <property type="match status" value="1"/>
</dbReference>
<dbReference type="Proteomes" id="UP001205185">
    <property type="component" value="Unassembled WGS sequence"/>
</dbReference>
<sequence>MLEQGLATERALVEVRLLGDVRLRSRATGTDVEITATKGREILAALAWQSGGLVPHSVLIERVWAGNDPAPATTTKYLRELNKELSRAGGGDDLIVGTRDRGYTLRISQELVDYHQVINAYGEAKRLATAGAHADAARVCREALDLVTGPPLTGVVSSWATSARVTIRSRLDQVLTLYCRQLLMLGDPESAAEAATAIRHQITDESATEGLILLGAHALSRSNQQIQTFVDWALTRLDLGVELTQPGQADLKRIIADPGATYAMLPLPRGTATPVTDRPKCPYLGLSTFHTEDADRFFGRDTETEDLIALLNHRLANPAPLFVIAESGAGKSSLLRAGLIPGLHQRLTIRGRAQESRAVVFTPTADPGDQLTAALARLALDPGDVRVVVVDQFEEVFTLCADEQERHDFIQALAALPHNADPTVVVIGMRADFFRHCMAHPELTAPLQSNYILPRMSVEQLREAIEAPAAGMEIEAGLVESILHDLGIRDLAATGRTDTGGQLPLLSYALEATWRNQTDNTLTRQGYLAAGGIGAIKDQANRTYDDLDDAGRDAAKRLLLSMVVIGDGSDDTRRRVPLDDLADEPTQQVLRELTRARLVTVDGKTAELTHEVLIREWPLLRSWIDEDRERLLARQRLVEAAQAWDRDGRHPHDLYRPAKLAGVVPWADTDPERRVLPRVAVEFLDHSIQHERDALAAAKRKVRRRRQLVALVTVLALVALGGSAYTIKIRVITAQTHAETVSRDSAGYSASLATSDSAASAQVALAGYRVDPTMEARGAIMGALQDIYNTPLPGHTDTANAVAYSRDGSLLATGGDDRTVQLWNLDRPRTPVLIGRLAGGGAITSIAFSQDKRTLAAGSADQTVLLWDVGDPQRPPRKVTGHSQAVTSVAFDRGGRLITGSLDGWVRVWDIAAVPRLVRPIENGAGVRSVALTSDDHVLATGGADGNVRLFAMADPGTAVIAPDNLDVATSVTFSPDNGLLAAGGYDSTTLLWDVRDFAHPEKLSESIGGWRRTLAVAFSPDGKLVASAGNDNAVAVRDISDPRQPSGPLFVTRFEGAVHGVAFNPKGSTVASVGIRGAAKISGLERTGMAVHTRLVDDVAYSENGALMATASHDFTVGLWDVRDPHHPKQYPTRIHHDHNVSSVALNRDGTLLASGSWDHTLRIWDVRDPANPVLLHRLDDHPSHVTALAFNRDGTMLASGSGDERVILWDVPSFEVRHVLIGHTAQVTSVAFSPDGKTLATGAMDTKVHLWDVADPRSPRATLAEHIDAVNKVAFSGDGKLLASASTDFTVRLWDPTTAQRVGLIGNIDSMWAVAFNPTNPRQLATGGMDKGVFLLDVSDPGAPTITAALRGNGGRISALSFRGDGRVLASGSHDTSARLWDVDLDLAIERICTETAGLDRADTWRTRFPDDPFTLGC</sequence>
<reference evidence="8 9" key="1">
    <citation type="submission" date="2022-06" db="EMBL/GenBank/DDBJ databases">
        <title>Genomic Encyclopedia of Archaeal and Bacterial Type Strains, Phase II (KMG-II): from individual species to whole genera.</title>
        <authorList>
            <person name="Goeker M."/>
        </authorList>
    </citation>
    <scope>NUCLEOTIDE SEQUENCE [LARGE SCALE GENOMIC DNA]</scope>
    <source>
        <strain evidence="8 9">DSM 44255</strain>
    </source>
</reference>
<keyword evidence="2 5" id="KW-0853">WD repeat</keyword>
<dbReference type="InterPro" id="IPR027417">
    <property type="entry name" value="P-loop_NTPase"/>
</dbReference>
<evidence type="ECO:0000313" key="9">
    <source>
        <dbReference type="Proteomes" id="UP001205185"/>
    </source>
</evidence>
<dbReference type="InterPro" id="IPR016032">
    <property type="entry name" value="Sig_transdc_resp-reg_C-effctor"/>
</dbReference>
<feature type="repeat" description="WD" evidence="5">
    <location>
        <begin position="1222"/>
        <end position="1263"/>
    </location>
</feature>
<dbReference type="SUPFAM" id="SSF50978">
    <property type="entry name" value="WD40 repeat-like"/>
    <property type="match status" value="2"/>
</dbReference>
<dbReference type="PANTHER" id="PTHR19879">
    <property type="entry name" value="TRANSCRIPTION INITIATION FACTOR TFIID"/>
    <property type="match status" value="1"/>
</dbReference>
<accession>A0ABT1IBM1</accession>
<dbReference type="InterPro" id="IPR036322">
    <property type="entry name" value="WD40_repeat_dom_sf"/>
</dbReference>
<dbReference type="SUPFAM" id="SSF52540">
    <property type="entry name" value="P-loop containing nucleoside triphosphate hydrolases"/>
    <property type="match status" value="1"/>
</dbReference>
<dbReference type="InterPro" id="IPR049052">
    <property type="entry name" value="nSTAND1"/>
</dbReference>
<feature type="repeat" description="WD" evidence="5">
    <location>
        <begin position="879"/>
        <end position="911"/>
    </location>
</feature>
<feature type="repeat" description="WD" evidence="5">
    <location>
        <begin position="1352"/>
        <end position="1386"/>
    </location>
</feature>
<dbReference type="SMART" id="SM01043">
    <property type="entry name" value="BTAD"/>
    <property type="match status" value="1"/>
</dbReference>
<dbReference type="EMBL" id="JAMTCO010000006">
    <property type="protein sequence ID" value="MCP2270040.1"/>
    <property type="molecule type" value="Genomic_DNA"/>
</dbReference>
<dbReference type="PRINTS" id="PR00320">
    <property type="entry name" value="GPROTEINBRPT"/>
</dbReference>
<evidence type="ECO:0000256" key="2">
    <source>
        <dbReference type="ARBA" id="ARBA00022574"/>
    </source>
</evidence>
<proteinExistence type="inferred from homology"/>
<comment type="similarity">
    <text evidence="1">Belongs to the AfsR/DnrI/RedD regulatory family.</text>
</comment>